<keyword evidence="4" id="KW-0238">DNA-binding</keyword>
<dbReference type="CDD" id="cd03768">
    <property type="entry name" value="SR_ResInv"/>
    <property type="match status" value="1"/>
</dbReference>
<comment type="similarity">
    <text evidence="2">Belongs to the site-specific recombinase resolvase family.</text>
</comment>
<dbReference type="STRING" id="2018661.A0A2A2JXQ1"/>
<dbReference type="Gene3D" id="1.10.10.60">
    <property type="entry name" value="Homeodomain-like"/>
    <property type="match status" value="1"/>
</dbReference>
<dbReference type="GO" id="GO:0003677">
    <property type="term" value="F:DNA binding"/>
    <property type="evidence" value="ECO:0007669"/>
    <property type="project" value="UniProtKB-KW"/>
</dbReference>
<dbReference type="CDD" id="cd00569">
    <property type="entry name" value="HTH_Hin_like"/>
    <property type="match status" value="1"/>
</dbReference>
<dbReference type="InterPro" id="IPR009057">
    <property type="entry name" value="Homeodomain-like_sf"/>
</dbReference>
<dbReference type="Proteomes" id="UP000218231">
    <property type="component" value="Unassembled WGS sequence"/>
</dbReference>
<organism evidence="8 9">
    <name type="scientific">Diploscapter pachys</name>
    <dbReference type="NCBI Taxonomy" id="2018661"/>
    <lineage>
        <taxon>Eukaryota</taxon>
        <taxon>Metazoa</taxon>
        <taxon>Ecdysozoa</taxon>
        <taxon>Nematoda</taxon>
        <taxon>Chromadorea</taxon>
        <taxon>Rhabditida</taxon>
        <taxon>Rhabditina</taxon>
        <taxon>Rhabditomorpha</taxon>
        <taxon>Rhabditoidea</taxon>
        <taxon>Rhabditidae</taxon>
        <taxon>Diploscapter</taxon>
    </lineage>
</organism>
<comment type="caution">
    <text evidence="8">The sequence shown here is derived from an EMBL/GenBank/DDBJ whole genome shotgun (WGS) entry which is preliminary data.</text>
</comment>
<protein>
    <recommendedName>
        <fullName evidence="7">Resolvase/invertase-type recombinase catalytic domain-containing protein</fullName>
    </recommendedName>
</protein>
<keyword evidence="5" id="KW-0233">DNA recombination</keyword>
<evidence type="ECO:0000313" key="8">
    <source>
        <dbReference type="EMBL" id="PAV66434.1"/>
    </source>
</evidence>
<dbReference type="InterPro" id="IPR006118">
    <property type="entry name" value="Recombinase_CS"/>
</dbReference>
<evidence type="ECO:0000256" key="2">
    <source>
        <dbReference type="ARBA" id="ARBA00009913"/>
    </source>
</evidence>
<name>A0A2A2JXQ1_9BILA</name>
<sequence>MTQQGEVQREAEPVGVAALRFDQWPVLIGNRVMLGERGMVEGHAEQRAARVPMHICDMLLGYARVSTDDQDLTLQKTALKAAGCRRTFEEKVSGAKRARPELDRMLEQLRDDDVVVVTRLDRLARSTRDLLDIAEKLNEAGAGLRSLAEPWADTTTPAGRMVLTVFAGIAEFERELIHQRTSSGRAAAMARGVKFGRKPKLTPDQIALGQRLVGEGTSVREAAKLLKCHHATLYRALNHPAQMPVHRSTPASSPNSALEAERAYSEAVLASGRQAAARSFGPQSDPWPIQHAPETARSPSVASMLQAAESSRRWWLTMMSVESHAERRPELVFPSCDPSGSAVVIGGLYDGGNRVGSYKTLWRNSAEGWRWEIDDYRRDGSKALAAESLQAIEPECSAKLTNEQLQIQAVSDAKEIASVLRQEQAGKQVDWLAVPRRSVAEDVIFVGNDGRRIRRLPAKLPIRRIAGALSSGSSYDETLRWSSRVLDGSAQAHSFQITQWRGPKNGWQIVYYELRG</sequence>
<dbReference type="GO" id="GO:0005634">
    <property type="term" value="C:nucleus"/>
    <property type="evidence" value="ECO:0007669"/>
    <property type="project" value="UniProtKB-SubCell"/>
</dbReference>
<feature type="region of interest" description="Disordered" evidence="6">
    <location>
        <begin position="279"/>
        <end position="303"/>
    </location>
</feature>
<reference evidence="8 9" key="1">
    <citation type="journal article" date="2017" name="Curr. Biol.">
        <title>Genome architecture and evolution of a unichromosomal asexual nematode.</title>
        <authorList>
            <person name="Fradin H."/>
            <person name="Zegar C."/>
            <person name="Gutwein M."/>
            <person name="Lucas J."/>
            <person name="Kovtun M."/>
            <person name="Corcoran D."/>
            <person name="Baugh L.R."/>
            <person name="Kiontke K."/>
            <person name="Gunsalus K."/>
            <person name="Fitch D.H."/>
            <person name="Piano F."/>
        </authorList>
    </citation>
    <scope>NUCLEOTIDE SEQUENCE [LARGE SCALE GENOMIC DNA]</scope>
    <source>
        <strain evidence="8">PF1309</strain>
    </source>
</reference>
<dbReference type="AlphaFoldDB" id="A0A2A2JXQ1"/>
<dbReference type="Gene3D" id="3.40.50.1390">
    <property type="entry name" value="Resolvase, N-terminal catalytic domain"/>
    <property type="match status" value="1"/>
</dbReference>
<dbReference type="Pfam" id="PF00239">
    <property type="entry name" value="Resolvase"/>
    <property type="match status" value="1"/>
</dbReference>
<dbReference type="Pfam" id="PF02796">
    <property type="entry name" value="HTH_7"/>
    <property type="match status" value="1"/>
</dbReference>
<evidence type="ECO:0000256" key="1">
    <source>
        <dbReference type="ARBA" id="ARBA00004123"/>
    </source>
</evidence>
<dbReference type="InterPro" id="IPR050639">
    <property type="entry name" value="SSR_resolvase"/>
</dbReference>
<evidence type="ECO:0000256" key="3">
    <source>
        <dbReference type="ARBA" id="ARBA00022908"/>
    </source>
</evidence>
<dbReference type="PROSITE" id="PS00397">
    <property type="entry name" value="RECOMBINASES_1"/>
    <property type="match status" value="1"/>
</dbReference>
<feature type="domain" description="Resolvase/invertase-type recombinase catalytic" evidence="7">
    <location>
        <begin position="58"/>
        <end position="192"/>
    </location>
</feature>
<comment type="subcellular location">
    <subcellularLocation>
        <location evidence="1">Nucleus</location>
    </subcellularLocation>
</comment>
<dbReference type="OrthoDB" id="6968708at2759"/>
<dbReference type="PANTHER" id="PTHR30461:SF2">
    <property type="entry name" value="SERINE RECOMBINASE PINE-RELATED"/>
    <property type="match status" value="1"/>
</dbReference>
<dbReference type="SUPFAM" id="SSF46689">
    <property type="entry name" value="Homeodomain-like"/>
    <property type="match status" value="1"/>
</dbReference>
<dbReference type="GO" id="GO:0000150">
    <property type="term" value="F:DNA strand exchange activity"/>
    <property type="evidence" value="ECO:0007669"/>
    <property type="project" value="InterPro"/>
</dbReference>
<dbReference type="InterPro" id="IPR036162">
    <property type="entry name" value="Resolvase-like_N_sf"/>
</dbReference>
<dbReference type="EMBL" id="LIAE01010101">
    <property type="protein sequence ID" value="PAV66434.1"/>
    <property type="molecule type" value="Genomic_DNA"/>
</dbReference>
<keyword evidence="9" id="KW-1185">Reference proteome</keyword>
<dbReference type="PROSITE" id="PS51736">
    <property type="entry name" value="RECOMBINASES_3"/>
    <property type="match status" value="1"/>
</dbReference>
<evidence type="ECO:0000256" key="5">
    <source>
        <dbReference type="ARBA" id="ARBA00023172"/>
    </source>
</evidence>
<dbReference type="SMART" id="SM00857">
    <property type="entry name" value="Resolvase"/>
    <property type="match status" value="1"/>
</dbReference>
<dbReference type="GO" id="GO:0015074">
    <property type="term" value="P:DNA integration"/>
    <property type="evidence" value="ECO:0007669"/>
    <property type="project" value="UniProtKB-KW"/>
</dbReference>
<proteinExistence type="inferred from homology"/>
<evidence type="ECO:0000256" key="4">
    <source>
        <dbReference type="ARBA" id="ARBA00023125"/>
    </source>
</evidence>
<evidence type="ECO:0000256" key="6">
    <source>
        <dbReference type="SAM" id="MobiDB-lite"/>
    </source>
</evidence>
<evidence type="ECO:0000259" key="7">
    <source>
        <dbReference type="PROSITE" id="PS51736"/>
    </source>
</evidence>
<accession>A0A2A2JXQ1</accession>
<dbReference type="SUPFAM" id="SSF53041">
    <property type="entry name" value="Resolvase-like"/>
    <property type="match status" value="1"/>
</dbReference>
<dbReference type="InterPro" id="IPR006120">
    <property type="entry name" value="Resolvase_HTH_dom"/>
</dbReference>
<gene>
    <name evidence="8" type="ORF">WR25_20550</name>
</gene>
<evidence type="ECO:0000313" key="9">
    <source>
        <dbReference type="Proteomes" id="UP000218231"/>
    </source>
</evidence>
<dbReference type="InterPro" id="IPR006119">
    <property type="entry name" value="Resolv_N"/>
</dbReference>
<dbReference type="FunFam" id="3.40.50.1390:FF:000001">
    <property type="entry name" value="DNA recombinase"/>
    <property type="match status" value="1"/>
</dbReference>
<keyword evidence="3" id="KW-0229">DNA integration</keyword>
<dbReference type="PANTHER" id="PTHR30461">
    <property type="entry name" value="DNA-INVERTASE FROM LAMBDOID PROPHAGE"/>
    <property type="match status" value="1"/>
</dbReference>